<gene>
    <name evidence="2" type="ORF">PMAA_008800</name>
</gene>
<feature type="compositionally biased region" description="Basic and acidic residues" evidence="1">
    <location>
        <begin position="133"/>
        <end position="145"/>
    </location>
</feature>
<dbReference type="OrthoDB" id="3501647at2759"/>
<keyword evidence="3" id="KW-1185">Reference proteome</keyword>
<protein>
    <submittedName>
        <fullName evidence="2">Uncharacterized protein</fullName>
    </submittedName>
</protein>
<dbReference type="AlphaFoldDB" id="B6QUE1"/>
<accession>B6QUE1</accession>
<reference evidence="3" key="1">
    <citation type="journal article" date="2015" name="Genome Announc.">
        <title>Genome sequence of the AIDS-associated pathogen Penicillium marneffei (ATCC18224) and its near taxonomic relative Talaromyces stipitatus (ATCC10500).</title>
        <authorList>
            <person name="Nierman W.C."/>
            <person name="Fedorova-Abrams N.D."/>
            <person name="Andrianopoulos A."/>
        </authorList>
    </citation>
    <scope>NUCLEOTIDE SEQUENCE [LARGE SCALE GENOMIC DNA]</scope>
    <source>
        <strain evidence="3">ATCC 18224 / CBS 334.59 / QM 7333</strain>
    </source>
</reference>
<evidence type="ECO:0000313" key="2">
    <source>
        <dbReference type="EMBL" id="EEA18592.1"/>
    </source>
</evidence>
<dbReference type="Proteomes" id="UP000001294">
    <property type="component" value="Unassembled WGS sequence"/>
</dbReference>
<evidence type="ECO:0000313" key="3">
    <source>
        <dbReference type="Proteomes" id="UP000001294"/>
    </source>
</evidence>
<dbReference type="HOGENOM" id="CLU_752476_0_0_1"/>
<dbReference type="EMBL" id="DS995906">
    <property type="protein sequence ID" value="EEA18592.1"/>
    <property type="molecule type" value="Genomic_DNA"/>
</dbReference>
<proteinExistence type="predicted"/>
<feature type="region of interest" description="Disordered" evidence="1">
    <location>
        <begin position="1"/>
        <end position="92"/>
    </location>
</feature>
<sequence length="368" mass="43058">MRPSNEATPRLRGPTPGTTTGRKRKADNELSDNTHTVRGRQRKQALEAKGALYAQLDREKRNDNQAINRAKKRLVDSTGYQQATPADQRAMKKKLEDDVLRERYQNNRGAQWFTEHHGYELDPSNDWEDVMDKDDTTGDRDDLENSPKAVSENRALKEMAVANSMHPDHLIAMVSKLKPIFLSLLKKYIPSYMHQNVFRGLHSGQPVVKKRGVKPVLFIRYRYRDRFNEAIENHTSQAYIEFGDKNGAMIFRFWREFWFIVAREALKKEEKTRTKVPDLPPHKYYSSQQISMFKAFVAADSRNWYDLPGPADWWLDSYDFGKHGWDIDIGKVSGYKLAYEYFNEYSAVNIPKKFEQMRWDPAEFYLAV</sequence>
<feature type="compositionally biased region" description="Acidic residues" evidence="1">
    <location>
        <begin position="123"/>
        <end position="132"/>
    </location>
</feature>
<name>B6QUE1_TALMQ</name>
<organism evidence="2 3">
    <name type="scientific">Talaromyces marneffei (strain ATCC 18224 / CBS 334.59 / QM 7333)</name>
    <name type="common">Penicillium marneffei</name>
    <dbReference type="NCBI Taxonomy" id="441960"/>
    <lineage>
        <taxon>Eukaryota</taxon>
        <taxon>Fungi</taxon>
        <taxon>Dikarya</taxon>
        <taxon>Ascomycota</taxon>
        <taxon>Pezizomycotina</taxon>
        <taxon>Eurotiomycetes</taxon>
        <taxon>Eurotiomycetidae</taxon>
        <taxon>Eurotiales</taxon>
        <taxon>Trichocomaceae</taxon>
        <taxon>Talaromyces</taxon>
        <taxon>Talaromyces sect. Talaromyces</taxon>
    </lineage>
</organism>
<dbReference type="VEuPathDB" id="FungiDB:PMAA_008800"/>
<evidence type="ECO:0000256" key="1">
    <source>
        <dbReference type="SAM" id="MobiDB-lite"/>
    </source>
</evidence>
<feature type="region of interest" description="Disordered" evidence="1">
    <location>
        <begin position="123"/>
        <end position="149"/>
    </location>
</feature>
<feature type="compositionally biased region" description="Low complexity" evidence="1">
    <location>
        <begin position="8"/>
        <end position="20"/>
    </location>
</feature>